<comment type="caution">
    <text evidence="2">The sequence shown here is derived from an EMBL/GenBank/DDBJ whole genome shotgun (WGS) entry which is preliminary data.</text>
</comment>
<evidence type="ECO:0000313" key="2">
    <source>
        <dbReference type="EMBL" id="MDM8266331.1"/>
    </source>
</evidence>
<protein>
    <recommendedName>
        <fullName evidence="4">ECF transporter S component</fullName>
    </recommendedName>
</protein>
<keyword evidence="3" id="KW-1185">Reference proteome</keyword>
<feature type="transmembrane region" description="Helical" evidence="1">
    <location>
        <begin position="36"/>
        <end position="58"/>
    </location>
</feature>
<feature type="transmembrane region" description="Helical" evidence="1">
    <location>
        <begin position="107"/>
        <end position="133"/>
    </location>
</feature>
<dbReference type="RefSeq" id="WP_289585984.1">
    <property type="nucleotide sequence ID" value="NZ_JAUDDW010000010.1"/>
</dbReference>
<reference evidence="3" key="1">
    <citation type="submission" date="2023-06" db="EMBL/GenBank/DDBJ databases">
        <title>Identification and characterization of horizontal gene transfer across gut microbiota members of farm animals based on homology search.</title>
        <authorList>
            <person name="Zeman M."/>
            <person name="Kubasova T."/>
            <person name="Jahodarova E."/>
            <person name="Nykrynova M."/>
            <person name="Rychlik I."/>
        </authorList>
    </citation>
    <scope>NUCLEOTIDE SEQUENCE [LARGE SCALE GENOMIC DNA]</scope>
    <source>
        <strain evidence="3">161_Gplus</strain>
    </source>
</reference>
<keyword evidence="1" id="KW-0472">Membrane</keyword>
<evidence type="ECO:0000256" key="1">
    <source>
        <dbReference type="SAM" id="Phobius"/>
    </source>
</evidence>
<keyword evidence="1" id="KW-0812">Transmembrane</keyword>
<feature type="transmembrane region" description="Helical" evidence="1">
    <location>
        <begin position="7"/>
        <end position="30"/>
    </location>
</feature>
<gene>
    <name evidence="2" type="ORF">QUW44_04015</name>
</gene>
<evidence type="ECO:0000313" key="3">
    <source>
        <dbReference type="Proteomes" id="UP001529343"/>
    </source>
</evidence>
<sequence>MRVNSKSVAFAVMAVVLMVLVGFGSVRFVLPTGIFVAPWAGIISLAVLLSAGTGWAFLTTVIALIIMFVLGTAGWVAIIDVLLTVTPLAWLIGWQLPRDQGVTHQQLIFLGLVAGLLQLVLIEGGLAVTGWLFDGQRATAWAFVQLGFSTSILTALLYAVLTPLLAIAARWLWQRWVTPADNNDSDNSDK</sequence>
<organism evidence="2 3">
    <name type="scientific">Limosilactobacillus pontis</name>
    <dbReference type="NCBI Taxonomy" id="35787"/>
    <lineage>
        <taxon>Bacteria</taxon>
        <taxon>Bacillati</taxon>
        <taxon>Bacillota</taxon>
        <taxon>Bacilli</taxon>
        <taxon>Lactobacillales</taxon>
        <taxon>Lactobacillaceae</taxon>
        <taxon>Limosilactobacillus</taxon>
    </lineage>
</organism>
<evidence type="ECO:0008006" key="4">
    <source>
        <dbReference type="Google" id="ProtNLM"/>
    </source>
</evidence>
<dbReference type="EMBL" id="JAUDDW010000010">
    <property type="protein sequence ID" value="MDM8266331.1"/>
    <property type="molecule type" value="Genomic_DNA"/>
</dbReference>
<feature type="transmembrane region" description="Helical" evidence="1">
    <location>
        <begin position="65"/>
        <end position="92"/>
    </location>
</feature>
<dbReference type="Proteomes" id="UP001529343">
    <property type="component" value="Unassembled WGS sequence"/>
</dbReference>
<name>A0ABT7UXB1_9LACO</name>
<keyword evidence="1" id="KW-1133">Transmembrane helix</keyword>
<feature type="transmembrane region" description="Helical" evidence="1">
    <location>
        <begin position="140"/>
        <end position="173"/>
    </location>
</feature>
<accession>A0ABT7UXB1</accession>
<proteinExistence type="predicted"/>